<proteinExistence type="predicted"/>
<dbReference type="InterPro" id="IPR047960">
    <property type="entry name" value="Transpos_IS1380"/>
</dbReference>
<reference evidence="3" key="1">
    <citation type="submission" date="2009-09" db="EMBL/GenBank/DDBJ databases">
        <title>The complete genome of Nakamurella multipartita DSM 44233.</title>
        <authorList>
            <consortium name="US DOE Joint Genome Institute (JGI-PGF)"/>
            <person name="Lucas S."/>
            <person name="Copeland A."/>
            <person name="Lapidus A."/>
            <person name="Glavina del Rio T."/>
            <person name="Dalin E."/>
            <person name="Tice H."/>
            <person name="Bruce D."/>
            <person name="Goodwin L."/>
            <person name="Pitluck S."/>
            <person name="Kyrpides N."/>
            <person name="Mavromatis K."/>
            <person name="Ivanova N."/>
            <person name="Ovchinnikova G."/>
            <person name="Sims D."/>
            <person name="Meincke L."/>
            <person name="Brettin T."/>
            <person name="Detter J.C."/>
            <person name="Han C."/>
            <person name="Larimer F."/>
            <person name="Land M."/>
            <person name="Hauser L."/>
            <person name="Markowitz V."/>
            <person name="Cheng J.-F."/>
            <person name="Hugenholtz P."/>
            <person name="Woyke T."/>
            <person name="Wu D."/>
            <person name="Klenk H.-P."/>
            <person name="Eisen J.A."/>
        </authorList>
    </citation>
    <scope>NUCLEOTIDE SEQUENCE [LARGE SCALE GENOMIC DNA]</scope>
    <source>
        <strain evidence="3">ATCC 700099 / DSM 44233 / CIP 104796 / JCM 9543 / NBRC 105858 / Y-104</strain>
    </source>
</reference>
<dbReference type="HOGENOM" id="CLU_048547_0_0_11"/>
<evidence type="ECO:0000313" key="3">
    <source>
        <dbReference type="Proteomes" id="UP000002218"/>
    </source>
</evidence>
<dbReference type="STRING" id="479431.Namu_1755"/>
<dbReference type="Pfam" id="PF13701">
    <property type="entry name" value="DDE_Tnp_1_4"/>
    <property type="match status" value="1"/>
</dbReference>
<name>C8XGG2_NAKMY</name>
<dbReference type="Proteomes" id="UP000002218">
    <property type="component" value="Chromosome"/>
</dbReference>
<protein>
    <submittedName>
        <fullName evidence="2">Transposase IS4 family protein</fullName>
    </submittedName>
</protein>
<feature type="domain" description="Transposase DDE" evidence="1">
    <location>
        <begin position="10"/>
        <end position="453"/>
    </location>
</feature>
<evidence type="ECO:0000259" key="1">
    <source>
        <dbReference type="Pfam" id="PF13701"/>
    </source>
</evidence>
<dbReference type="InterPro" id="IPR025668">
    <property type="entry name" value="Tnp_DDE_dom"/>
</dbReference>
<dbReference type="KEGG" id="nml:Namu_1755"/>
<dbReference type="EMBL" id="CP001737">
    <property type="protein sequence ID" value="ACV78145.1"/>
    <property type="molecule type" value="Genomic_DNA"/>
</dbReference>
<dbReference type="NCBIfam" id="NF033539">
    <property type="entry name" value="transpos_IS1380"/>
    <property type="match status" value="1"/>
</dbReference>
<dbReference type="AlphaFoldDB" id="C8XGG2"/>
<reference evidence="2 3" key="2">
    <citation type="journal article" date="2010" name="Stand. Genomic Sci.">
        <title>Complete genome sequence of Nakamurella multipartita type strain (Y-104).</title>
        <authorList>
            <person name="Tice H."/>
            <person name="Mayilraj S."/>
            <person name="Sims D."/>
            <person name="Lapidus A."/>
            <person name="Nolan M."/>
            <person name="Lucas S."/>
            <person name="Glavina Del Rio T."/>
            <person name="Copeland A."/>
            <person name="Cheng J.F."/>
            <person name="Meincke L."/>
            <person name="Bruce D."/>
            <person name="Goodwin L."/>
            <person name="Pitluck S."/>
            <person name="Ivanova N."/>
            <person name="Mavromatis K."/>
            <person name="Ovchinnikova G."/>
            <person name="Pati A."/>
            <person name="Chen A."/>
            <person name="Palaniappan K."/>
            <person name="Land M."/>
            <person name="Hauser L."/>
            <person name="Chang Y.J."/>
            <person name="Jeffries C.D."/>
            <person name="Detter J.C."/>
            <person name="Brettin T."/>
            <person name="Rohde M."/>
            <person name="Goker M."/>
            <person name="Bristow J."/>
            <person name="Eisen J.A."/>
            <person name="Markowitz V."/>
            <person name="Hugenholtz P."/>
            <person name="Kyrpides N.C."/>
            <person name="Klenk H.P."/>
            <person name="Chen F."/>
        </authorList>
    </citation>
    <scope>NUCLEOTIDE SEQUENCE [LARGE SCALE GENOMIC DNA]</scope>
    <source>
        <strain evidence="3">ATCC 700099 / DSM 44233 / CIP 104796 / JCM 9543 / NBRC 105858 / Y-104</strain>
    </source>
</reference>
<dbReference type="InParanoid" id="C8XGG2"/>
<evidence type="ECO:0000313" key="2">
    <source>
        <dbReference type="EMBL" id="ACV78145.1"/>
    </source>
</evidence>
<dbReference type="InterPro" id="IPR012337">
    <property type="entry name" value="RNaseH-like_sf"/>
</dbReference>
<keyword evidence="3" id="KW-1185">Reference proteome</keyword>
<dbReference type="SUPFAM" id="SSF53098">
    <property type="entry name" value="Ribonuclease H-like"/>
    <property type="match status" value="1"/>
</dbReference>
<gene>
    <name evidence="2" type="ordered locus">Namu_1755</name>
</gene>
<accession>C8XGG2</accession>
<dbReference type="eggNOG" id="COG3385">
    <property type="taxonomic scope" value="Bacteria"/>
</dbReference>
<organism evidence="2 3">
    <name type="scientific">Nakamurella multipartita (strain ATCC 700099 / DSM 44233 / CIP 104796 / JCM 9543 / NBRC 105858 / Y-104)</name>
    <name type="common">Microsphaera multipartita</name>
    <dbReference type="NCBI Taxonomy" id="479431"/>
    <lineage>
        <taxon>Bacteria</taxon>
        <taxon>Bacillati</taxon>
        <taxon>Actinomycetota</taxon>
        <taxon>Actinomycetes</taxon>
        <taxon>Nakamurellales</taxon>
        <taxon>Nakamurellaceae</taxon>
        <taxon>Nakamurella</taxon>
    </lineage>
</organism>
<sequence>MVTKSCTLDRLSVRADEDSVVSDAGLLVAATLAQRLDLAGLLREHVTVPGSVGAHPDRKCLTVVHSLLAGGDCIDDVNALRAGSTSAVLGHRVAAPSTVGTFLRAFGFGHARQLDVVTRRLLTRAVTAGAHPQFGRSVTVDIDSTLCETFGLAKDGAREVMRTGRRGYHPLLAVISGTGDIAHARLRRGRSNDATAAPLFINETISRLRQAGATGQIVLRADSGFYLHDVVAACRAADVRFSIGARMIGHLRGQIEAIPDEQWQPIEYFLPGAGVAEIPYTPFAQDTHGRDRTDTVPLRLMVRRTPPTQAQVRNRGQDTDQAALFPVYDYHPIITDRDGDLRDLEADHRRHAEVELTIRDLKHGMGLAHLPTKSFGGNAAWLILNTIAHNLTRWITRLGFDQGHRMTKNIRRRVFNLAGRLVRTGRRTTLRLPSRWPWAHAIITAIKRLRDLPAATG</sequence>